<reference evidence="4" key="1">
    <citation type="journal article" date="2019" name="Int. J. Syst. Evol. Microbiol.">
        <title>The Global Catalogue of Microorganisms (GCM) 10K type strain sequencing project: providing services to taxonomists for standard genome sequencing and annotation.</title>
        <authorList>
            <consortium name="The Broad Institute Genomics Platform"/>
            <consortium name="The Broad Institute Genome Sequencing Center for Infectious Disease"/>
            <person name="Wu L."/>
            <person name="Ma J."/>
        </authorList>
    </citation>
    <scope>NUCLEOTIDE SEQUENCE [LARGE SCALE GENOMIC DNA]</scope>
    <source>
        <strain evidence="4">JCM 15089</strain>
    </source>
</reference>
<dbReference type="EMBL" id="BAAADD010000005">
    <property type="protein sequence ID" value="GAA0570973.1"/>
    <property type="molecule type" value="Genomic_DNA"/>
</dbReference>
<evidence type="ECO:0000256" key="1">
    <source>
        <dbReference type="SAM" id="MobiDB-lite"/>
    </source>
</evidence>
<dbReference type="RefSeq" id="WP_166934016.1">
    <property type="nucleotide sequence ID" value="NZ_BAAADD010000005.1"/>
</dbReference>
<keyword evidence="2" id="KW-0472">Membrane</keyword>
<organism evidence="3 4">
    <name type="scientific">Rhizomicrobium electricum</name>
    <dbReference type="NCBI Taxonomy" id="480070"/>
    <lineage>
        <taxon>Bacteria</taxon>
        <taxon>Pseudomonadati</taxon>
        <taxon>Pseudomonadota</taxon>
        <taxon>Alphaproteobacteria</taxon>
        <taxon>Micropepsales</taxon>
        <taxon>Micropepsaceae</taxon>
        <taxon>Rhizomicrobium</taxon>
    </lineage>
</organism>
<accession>A0ABP3PS01</accession>
<sequence>MARPNTFINRFRYTILAVLVVLTIGYGYYLYRLYVPSAPPAPPPSIPVAVLADGSVKIDGVTYANVATLKPKIAEIEKAHPGAGYSINAPRGQDFKGIAMAVVLLQQSGAKTVWVINEPQKKSEYINGPKIKNAVDPEPKAGFITEPRNSDDKK</sequence>
<evidence type="ECO:0000313" key="4">
    <source>
        <dbReference type="Proteomes" id="UP001499951"/>
    </source>
</evidence>
<evidence type="ECO:0000256" key="2">
    <source>
        <dbReference type="SAM" id="Phobius"/>
    </source>
</evidence>
<name>A0ABP3PS01_9PROT</name>
<evidence type="ECO:0000313" key="3">
    <source>
        <dbReference type="EMBL" id="GAA0570973.1"/>
    </source>
</evidence>
<dbReference type="Proteomes" id="UP001499951">
    <property type="component" value="Unassembled WGS sequence"/>
</dbReference>
<proteinExistence type="predicted"/>
<keyword evidence="4" id="KW-1185">Reference proteome</keyword>
<comment type="caution">
    <text evidence="3">The sequence shown here is derived from an EMBL/GenBank/DDBJ whole genome shotgun (WGS) entry which is preliminary data.</text>
</comment>
<feature type="transmembrane region" description="Helical" evidence="2">
    <location>
        <begin position="12"/>
        <end position="31"/>
    </location>
</feature>
<keyword evidence="2" id="KW-0812">Transmembrane</keyword>
<keyword evidence="2" id="KW-1133">Transmembrane helix</keyword>
<gene>
    <name evidence="3" type="ORF">GCM10008942_19610</name>
</gene>
<feature type="region of interest" description="Disordered" evidence="1">
    <location>
        <begin position="128"/>
        <end position="154"/>
    </location>
</feature>
<protein>
    <submittedName>
        <fullName evidence="3">Uncharacterized protein</fullName>
    </submittedName>
</protein>